<name>A0A6A7BX57_9PEZI</name>
<dbReference type="GO" id="GO:0007023">
    <property type="term" value="P:post-chaperonin tubulin folding pathway"/>
    <property type="evidence" value="ECO:0007669"/>
    <property type="project" value="InterPro"/>
</dbReference>
<dbReference type="InterPro" id="IPR027684">
    <property type="entry name" value="TBCC"/>
</dbReference>
<dbReference type="PANTHER" id="PTHR15139:SF0">
    <property type="entry name" value="TUBULIN-SPECIFIC CHAPERONE C"/>
    <property type="match status" value="1"/>
</dbReference>
<dbReference type="EMBL" id="MU005991">
    <property type="protein sequence ID" value="KAF2859577.1"/>
    <property type="molecule type" value="Genomic_DNA"/>
</dbReference>
<protein>
    <submittedName>
        <fullName evidence="5">TBCC-domain-containing protein</fullName>
    </submittedName>
</protein>
<proteinExistence type="inferred from homology"/>
<dbReference type="AlphaFoldDB" id="A0A6A7BX57"/>
<dbReference type="PROSITE" id="PS51329">
    <property type="entry name" value="C_CAP_COFACTOR_C"/>
    <property type="match status" value="1"/>
</dbReference>
<dbReference type="Proteomes" id="UP000799421">
    <property type="component" value="Unassembled WGS sequence"/>
</dbReference>
<evidence type="ECO:0000256" key="2">
    <source>
        <dbReference type="ARBA" id="ARBA00008848"/>
    </source>
</evidence>
<dbReference type="Gene3D" id="2.160.20.70">
    <property type="match status" value="1"/>
</dbReference>
<evidence type="ECO:0000256" key="3">
    <source>
        <dbReference type="ARBA" id="ARBA00022490"/>
    </source>
</evidence>
<dbReference type="InterPro" id="IPR017901">
    <property type="entry name" value="C-CAP_CF_C-like"/>
</dbReference>
<dbReference type="GO" id="GO:0005737">
    <property type="term" value="C:cytoplasm"/>
    <property type="evidence" value="ECO:0007669"/>
    <property type="project" value="UniProtKB-SubCell"/>
</dbReference>
<dbReference type="Gene3D" id="1.20.58.1250">
    <property type="entry name" value="Tubulin Binding Cofactor C, N-terminal domain"/>
    <property type="match status" value="1"/>
</dbReference>
<evidence type="ECO:0000313" key="5">
    <source>
        <dbReference type="EMBL" id="KAF2859577.1"/>
    </source>
</evidence>
<accession>A0A6A7BX57</accession>
<comment type="subcellular location">
    <subcellularLocation>
        <location evidence="1">Cytoplasm</location>
    </subcellularLocation>
</comment>
<dbReference type="InterPro" id="IPR038397">
    <property type="entry name" value="TBCC_N_sf"/>
</dbReference>
<sequence length="293" mass="32584">MDATPELQRKRAYSSAESFFLHFQQAAVDLQDQIDRLQHQTTLGGERADAMDHCRASIARLSDAVQAHSAMMPARDRETYAKAIRALFQRLDTVQVSLDPRPRFSFSSGLAFAAKAKARPELSSVNGVEANGTAPNRRGERIVPPEKASSVTLSNLTRCVVDFRSSSQRISSLMLSHLDRCLVLTGNVDGPVHLTNVRESVILCQARQWRMHDSKDTRVYLHVSSRPIIEDCRSITFAPLPGDGTNMWNQVDDFKWLKTETNPNWNVGDAELPDGTKAELGVDEALRKAGVPE</sequence>
<dbReference type="GO" id="GO:0007021">
    <property type="term" value="P:tubulin complex assembly"/>
    <property type="evidence" value="ECO:0007669"/>
    <property type="project" value="TreeGrafter"/>
</dbReference>
<dbReference type="InterPro" id="IPR016098">
    <property type="entry name" value="CAP/MinC_C"/>
</dbReference>
<organism evidence="5 6">
    <name type="scientific">Piedraia hortae CBS 480.64</name>
    <dbReference type="NCBI Taxonomy" id="1314780"/>
    <lineage>
        <taxon>Eukaryota</taxon>
        <taxon>Fungi</taxon>
        <taxon>Dikarya</taxon>
        <taxon>Ascomycota</taxon>
        <taxon>Pezizomycotina</taxon>
        <taxon>Dothideomycetes</taxon>
        <taxon>Dothideomycetidae</taxon>
        <taxon>Capnodiales</taxon>
        <taxon>Piedraiaceae</taxon>
        <taxon>Piedraia</taxon>
    </lineage>
</organism>
<evidence type="ECO:0000259" key="4">
    <source>
        <dbReference type="PROSITE" id="PS51329"/>
    </source>
</evidence>
<evidence type="ECO:0000256" key="1">
    <source>
        <dbReference type="ARBA" id="ARBA00004496"/>
    </source>
</evidence>
<feature type="domain" description="C-CAP/cofactor C-like" evidence="4">
    <location>
        <begin position="120"/>
        <end position="256"/>
    </location>
</feature>
<comment type="similarity">
    <text evidence="2">Belongs to the TBCC family.</text>
</comment>
<dbReference type="PANTHER" id="PTHR15139">
    <property type="entry name" value="TUBULIN FOLDING COFACTOR C"/>
    <property type="match status" value="1"/>
</dbReference>
<gene>
    <name evidence="5" type="ORF">K470DRAFT_258755</name>
</gene>
<dbReference type="InterPro" id="IPR012945">
    <property type="entry name" value="Tubulin-bd_cofactor_C_dom"/>
</dbReference>
<reference evidence="5" key="1">
    <citation type="journal article" date="2020" name="Stud. Mycol.">
        <title>101 Dothideomycetes genomes: a test case for predicting lifestyles and emergence of pathogens.</title>
        <authorList>
            <person name="Haridas S."/>
            <person name="Albert R."/>
            <person name="Binder M."/>
            <person name="Bloem J."/>
            <person name="Labutti K."/>
            <person name="Salamov A."/>
            <person name="Andreopoulos B."/>
            <person name="Baker S."/>
            <person name="Barry K."/>
            <person name="Bills G."/>
            <person name="Bluhm B."/>
            <person name="Cannon C."/>
            <person name="Castanera R."/>
            <person name="Culley D."/>
            <person name="Daum C."/>
            <person name="Ezra D."/>
            <person name="Gonzalez J."/>
            <person name="Henrissat B."/>
            <person name="Kuo A."/>
            <person name="Liang C."/>
            <person name="Lipzen A."/>
            <person name="Lutzoni F."/>
            <person name="Magnuson J."/>
            <person name="Mondo S."/>
            <person name="Nolan M."/>
            <person name="Ohm R."/>
            <person name="Pangilinan J."/>
            <person name="Park H.-J."/>
            <person name="Ramirez L."/>
            <person name="Alfaro M."/>
            <person name="Sun H."/>
            <person name="Tritt A."/>
            <person name="Yoshinaga Y."/>
            <person name="Zwiers L.-H."/>
            <person name="Turgeon B."/>
            <person name="Goodwin S."/>
            <person name="Spatafora J."/>
            <person name="Crous P."/>
            <person name="Grigoriev I."/>
        </authorList>
    </citation>
    <scope>NUCLEOTIDE SEQUENCE</scope>
    <source>
        <strain evidence="5">CBS 480.64</strain>
    </source>
</reference>
<keyword evidence="3" id="KW-0963">Cytoplasm</keyword>
<evidence type="ECO:0000313" key="6">
    <source>
        <dbReference type="Proteomes" id="UP000799421"/>
    </source>
</evidence>
<dbReference type="OrthoDB" id="194775at2759"/>
<dbReference type="Pfam" id="PF07986">
    <property type="entry name" value="TBCC"/>
    <property type="match status" value="1"/>
</dbReference>
<keyword evidence="6" id="KW-1185">Reference proteome</keyword>